<evidence type="ECO:0000313" key="2">
    <source>
        <dbReference type="Proteomes" id="UP000004367"/>
    </source>
</evidence>
<comment type="caution">
    <text evidence="1">The sequence shown here is derived from an EMBL/GenBank/DDBJ whole genome shotgun (WGS) entry which is preliminary data.</text>
</comment>
<accession>H5UN32</accession>
<dbReference type="Gene3D" id="3.40.630.30">
    <property type="match status" value="1"/>
</dbReference>
<evidence type="ECO:0000313" key="1">
    <source>
        <dbReference type="EMBL" id="GAB47140.1"/>
    </source>
</evidence>
<dbReference type="EMBL" id="BAFE01000005">
    <property type="protein sequence ID" value="GAB47140.1"/>
    <property type="molecule type" value="Genomic_DNA"/>
</dbReference>
<dbReference type="OrthoDB" id="9799092at2"/>
<dbReference type="Proteomes" id="UP000004367">
    <property type="component" value="Unassembled WGS sequence"/>
</dbReference>
<organism evidence="1 2">
    <name type="scientific">Mobilicoccus pelagius NBRC 104925</name>
    <dbReference type="NCBI Taxonomy" id="1089455"/>
    <lineage>
        <taxon>Bacteria</taxon>
        <taxon>Bacillati</taxon>
        <taxon>Actinomycetota</taxon>
        <taxon>Actinomycetes</taxon>
        <taxon>Micrococcales</taxon>
        <taxon>Dermatophilaceae</taxon>
        <taxon>Mobilicoccus</taxon>
    </lineage>
</organism>
<dbReference type="RefSeq" id="WP_009481038.1">
    <property type="nucleotide sequence ID" value="NZ_BAFE01000005.1"/>
</dbReference>
<sequence length="192" mass="20821">MVTPSYRIETLTVRDRRQLRDLVERGSSTGQCRELAAAVGEAPDAAVAWRQRTADLCGDGRYALLARDADGVPVAFVAAYVDGEGADRYVVVRHVLVLPTPAEDTATTDRLLGCVEEWAATQYGAAVLLEVDDRAGLEDVLRARGYDPTGARRSSFESLVDDALPTSQVSVWHRLLRNPHSHTATAIFAVAS</sequence>
<protein>
    <recommendedName>
        <fullName evidence="3">N-acetyltransferase domain-containing protein</fullName>
    </recommendedName>
</protein>
<name>H5UN32_9MICO</name>
<proteinExistence type="predicted"/>
<reference evidence="1 2" key="1">
    <citation type="submission" date="2012-02" db="EMBL/GenBank/DDBJ databases">
        <title>Whole genome shotgun sequence of Mobilicoccus pelagius NBRC 104925.</title>
        <authorList>
            <person name="Yoshida Y."/>
            <person name="Hosoyama A."/>
            <person name="Tsuchikane K."/>
            <person name="Katsumata H."/>
            <person name="Yamazaki S."/>
            <person name="Fujita N."/>
        </authorList>
    </citation>
    <scope>NUCLEOTIDE SEQUENCE [LARGE SCALE GENOMIC DNA]</scope>
    <source>
        <strain evidence="1 2">NBRC 104925</strain>
    </source>
</reference>
<dbReference type="InterPro" id="IPR016181">
    <property type="entry name" value="Acyl_CoA_acyltransferase"/>
</dbReference>
<dbReference type="AlphaFoldDB" id="H5UN32"/>
<evidence type="ECO:0008006" key="3">
    <source>
        <dbReference type="Google" id="ProtNLM"/>
    </source>
</evidence>
<gene>
    <name evidence="1" type="ORF">MOPEL_005_00010</name>
</gene>
<dbReference type="SUPFAM" id="SSF55729">
    <property type="entry name" value="Acyl-CoA N-acyltransferases (Nat)"/>
    <property type="match status" value="1"/>
</dbReference>
<keyword evidence="2" id="KW-1185">Reference proteome</keyword>